<reference evidence="4" key="1">
    <citation type="submission" date="2020-09" db="EMBL/GenBank/DDBJ databases">
        <title>Secondary metabolite and genome analysis of marine Streptomyces chumphonensis KK1-2T.</title>
        <authorList>
            <person name="Phongsopitanun W."/>
            <person name="Kanchanasin P."/>
            <person name="Pittayakhajonwut P."/>
            <person name="Suwanborirux K."/>
            <person name="Tanasupawat S."/>
        </authorList>
    </citation>
    <scope>NUCLEOTIDE SEQUENCE</scope>
    <source>
        <strain evidence="4">KK1-2</strain>
    </source>
</reference>
<organism evidence="4 5">
    <name type="scientific">Streptomyces chumphonensis</name>
    <dbReference type="NCBI Taxonomy" id="1214925"/>
    <lineage>
        <taxon>Bacteria</taxon>
        <taxon>Bacillati</taxon>
        <taxon>Actinomycetota</taxon>
        <taxon>Actinomycetes</taxon>
        <taxon>Kitasatosporales</taxon>
        <taxon>Streptomycetaceae</taxon>
        <taxon>Streptomyces</taxon>
    </lineage>
</organism>
<comment type="caution">
    <text evidence="4">The sequence shown here is derived from an EMBL/GenBank/DDBJ whole genome shotgun (WGS) entry which is preliminary data.</text>
</comment>
<keyword evidence="5" id="KW-1185">Reference proteome</keyword>
<dbReference type="Proteomes" id="UP000632289">
    <property type="component" value="Unassembled WGS sequence"/>
</dbReference>
<evidence type="ECO:0000259" key="3">
    <source>
        <dbReference type="SMART" id="SM00894"/>
    </source>
</evidence>
<accession>A0A927EYF1</accession>
<feature type="signal peptide" evidence="2">
    <location>
        <begin position="1"/>
        <end position="22"/>
    </location>
</feature>
<dbReference type="Pfam" id="PF05901">
    <property type="entry name" value="Excalibur"/>
    <property type="match status" value="1"/>
</dbReference>
<evidence type="ECO:0000313" key="4">
    <source>
        <dbReference type="EMBL" id="MBD3931998.1"/>
    </source>
</evidence>
<protein>
    <submittedName>
        <fullName evidence="4">Excalibur calcium-binding domain-containing protein</fullName>
    </submittedName>
</protein>
<dbReference type="AlphaFoldDB" id="A0A927EYF1"/>
<feature type="domain" description="Excalibur calcium-binding" evidence="3">
    <location>
        <begin position="101"/>
        <end position="137"/>
    </location>
</feature>
<dbReference type="EMBL" id="JACXYU010000004">
    <property type="protein sequence ID" value="MBD3931998.1"/>
    <property type="molecule type" value="Genomic_DNA"/>
</dbReference>
<dbReference type="PROSITE" id="PS51257">
    <property type="entry name" value="PROKAR_LIPOPROTEIN"/>
    <property type="match status" value="1"/>
</dbReference>
<name>A0A927EYF1_9ACTN</name>
<evidence type="ECO:0000256" key="1">
    <source>
        <dbReference type="SAM" id="MobiDB-lite"/>
    </source>
</evidence>
<feature type="compositionally biased region" description="Low complexity" evidence="1">
    <location>
        <begin position="28"/>
        <end position="88"/>
    </location>
</feature>
<dbReference type="SMART" id="SM00894">
    <property type="entry name" value="Excalibur"/>
    <property type="match status" value="1"/>
</dbReference>
<evidence type="ECO:0000313" key="5">
    <source>
        <dbReference type="Proteomes" id="UP000632289"/>
    </source>
</evidence>
<sequence>MKRAYAAGVLILLTGFACGSTAASEDATASADPAPTVTVTAAPTSTPTVTATPEPGPTVTEPGPTVTVTETATEEVAVPAEVPEAPETGTGGGDDAGAAAYYRNCDAARAAGAAPVYRGQPGYGGHLDRDGDGVGCE</sequence>
<gene>
    <name evidence="4" type="ORF">IF129_10565</name>
</gene>
<feature type="chain" id="PRO_5036837097" evidence="2">
    <location>
        <begin position="23"/>
        <end position="137"/>
    </location>
</feature>
<dbReference type="InterPro" id="IPR008613">
    <property type="entry name" value="Excalibur_Ca-bd_domain"/>
</dbReference>
<proteinExistence type="predicted"/>
<evidence type="ECO:0000256" key="2">
    <source>
        <dbReference type="SAM" id="SignalP"/>
    </source>
</evidence>
<feature type="region of interest" description="Disordered" evidence="1">
    <location>
        <begin position="28"/>
        <end position="94"/>
    </location>
</feature>
<keyword evidence="2" id="KW-0732">Signal</keyword>